<gene>
    <name evidence="1" type="ORF">M431DRAFT_301575</name>
</gene>
<dbReference type="RefSeq" id="XP_024779043.1">
    <property type="nucleotide sequence ID" value="XM_024914159.1"/>
</dbReference>
<dbReference type="GeneID" id="36622724"/>
<accession>A0A2T4AQM1</accession>
<sequence length="118" mass="12826">MMPPFLAQCWGLAAAQGGKKKKRAWRRWNMEGGWLASGEGPTLSPTRGPAGVLLGSAGALVTRAKNDGADKNRNGATNLDCDPWCDVMCAWAGRRAIWKKGRRKTKRSSNYGNCDIMS</sequence>
<evidence type="ECO:0000313" key="2">
    <source>
        <dbReference type="Proteomes" id="UP000241690"/>
    </source>
</evidence>
<reference evidence="1 2" key="1">
    <citation type="submission" date="2016-07" db="EMBL/GenBank/DDBJ databases">
        <title>Multiple horizontal gene transfer events from other fungi enriched the ability of initially mycotrophic Trichoderma (Ascomycota) to feed on dead plant biomass.</title>
        <authorList>
            <consortium name="DOE Joint Genome Institute"/>
            <person name="Aerts A."/>
            <person name="Atanasova L."/>
            <person name="Chenthamara K."/>
            <person name="Zhang J."/>
            <person name="Grujic M."/>
            <person name="Henrissat B."/>
            <person name="Kuo A."/>
            <person name="Salamov A."/>
            <person name="Lipzen A."/>
            <person name="Labutti K."/>
            <person name="Barry K."/>
            <person name="Miao Y."/>
            <person name="Rahimi M.J."/>
            <person name="Shen Q."/>
            <person name="Grigoriev I.V."/>
            <person name="Kubicek C.P."/>
            <person name="Druzhinina I.S."/>
        </authorList>
    </citation>
    <scope>NUCLEOTIDE SEQUENCE [LARGE SCALE GENOMIC DNA]</scope>
    <source>
        <strain evidence="1 2">CBS 226.95</strain>
    </source>
</reference>
<dbReference type="Proteomes" id="UP000241690">
    <property type="component" value="Unassembled WGS sequence"/>
</dbReference>
<keyword evidence="2" id="KW-1185">Reference proteome</keyword>
<protein>
    <submittedName>
        <fullName evidence="1">Uncharacterized protein</fullName>
    </submittedName>
</protein>
<proteinExistence type="predicted"/>
<dbReference type="EMBL" id="KZ679676">
    <property type="protein sequence ID" value="PTB59366.1"/>
    <property type="molecule type" value="Genomic_DNA"/>
</dbReference>
<dbReference type="AlphaFoldDB" id="A0A2T4AQM1"/>
<evidence type="ECO:0000313" key="1">
    <source>
        <dbReference type="EMBL" id="PTB59366.1"/>
    </source>
</evidence>
<organism evidence="1 2">
    <name type="scientific">Trichoderma harzianum CBS 226.95</name>
    <dbReference type="NCBI Taxonomy" id="983964"/>
    <lineage>
        <taxon>Eukaryota</taxon>
        <taxon>Fungi</taxon>
        <taxon>Dikarya</taxon>
        <taxon>Ascomycota</taxon>
        <taxon>Pezizomycotina</taxon>
        <taxon>Sordariomycetes</taxon>
        <taxon>Hypocreomycetidae</taxon>
        <taxon>Hypocreales</taxon>
        <taxon>Hypocreaceae</taxon>
        <taxon>Trichoderma</taxon>
    </lineage>
</organism>
<name>A0A2T4AQM1_TRIHA</name>